<dbReference type="InterPro" id="IPR026002">
    <property type="entry name" value="ATC_hydrolase-like"/>
</dbReference>
<evidence type="ECO:0000313" key="2">
    <source>
        <dbReference type="Proteomes" id="UP000665020"/>
    </source>
</evidence>
<keyword evidence="2" id="KW-1185">Reference proteome</keyword>
<reference evidence="1" key="1">
    <citation type="submission" date="2019-12" db="EMBL/GenBank/DDBJ databases">
        <authorList>
            <person name="zhang j."/>
            <person name="sun C.M."/>
        </authorList>
    </citation>
    <scope>NUCLEOTIDE SEQUENCE</scope>
    <source>
        <strain evidence="1">NS-1</strain>
    </source>
</reference>
<dbReference type="Pfam" id="PF14196">
    <property type="entry name" value="ATC_hydrolase"/>
    <property type="match status" value="1"/>
</dbReference>
<dbReference type="KEGG" id="ifn:GM661_17265"/>
<sequence>MTIKNNAKLNEEHINDLRGAFEHRATWFYFLLDEARKKGLDWDDFARKAIFKCGCFHGDNKFTDTDDLKEFAAEFANDQVKDIFEMDIVESTDDKFVVEFNYCPLVAAWMKLTDNEEDIDHLCDIAMDGDRGILSTYDNFEFDLQETIASGGDVCKIVITKK</sequence>
<organism evidence="1 2">
    <name type="scientific">Iocasia fonsfrigidae</name>
    <dbReference type="NCBI Taxonomy" id="2682810"/>
    <lineage>
        <taxon>Bacteria</taxon>
        <taxon>Bacillati</taxon>
        <taxon>Bacillota</taxon>
        <taxon>Clostridia</taxon>
        <taxon>Halanaerobiales</taxon>
        <taxon>Halanaerobiaceae</taxon>
        <taxon>Iocasia</taxon>
    </lineage>
</organism>
<gene>
    <name evidence="1" type="ORF">GM661_17265</name>
</gene>
<evidence type="ECO:0000313" key="1">
    <source>
        <dbReference type="EMBL" id="QTL99575.1"/>
    </source>
</evidence>
<name>A0A8A7KHM0_9FIRM</name>
<dbReference type="Proteomes" id="UP000665020">
    <property type="component" value="Chromosome"/>
</dbReference>
<protein>
    <recommendedName>
        <fullName evidence="3">L-2-amino-thiazoline-4-carboxylic acid hydrolase</fullName>
    </recommendedName>
</protein>
<dbReference type="EMBL" id="CP046640">
    <property type="protein sequence ID" value="QTL99575.1"/>
    <property type="molecule type" value="Genomic_DNA"/>
</dbReference>
<dbReference type="AlphaFoldDB" id="A0A8A7KHM0"/>
<evidence type="ECO:0008006" key="3">
    <source>
        <dbReference type="Google" id="ProtNLM"/>
    </source>
</evidence>
<accession>A0A8A7KHM0</accession>
<dbReference type="RefSeq" id="WP_230867908.1">
    <property type="nucleotide sequence ID" value="NZ_CP046640.1"/>
</dbReference>
<proteinExistence type="predicted"/>